<dbReference type="Proteomes" id="UP000007875">
    <property type="component" value="Unassembled WGS sequence"/>
</dbReference>
<evidence type="ECO:0008006" key="3">
    <source>
        <dbReference type="Google" id="ProtNLM"/>
    </source>
</evidence>
<protein>
    <recommendedName>
        <fullName evidence="3">Calcineurin-like phosphoesterase domain-containing protein</fullName>
    </recommendedName>
</protein>
<reference evidence="2" key="1">
    <citation type="submission" date="2003-08" db="EMBL/GenBank/DDBJ databases">
        <authorList>
            <person name="Birren B."/>
            <person name="Nusbaum C."/>
            <person name="Abebe A."/>
            <person name="Abouelleil A."/>
            <person name="Adekoya E."/>
            <person name="Ait-zahra M."/>
            <person name="Allen N."/>
            <person name="Allen T."/>
            <person name="An P."/>
            <person name="Anderson M."/>
            <person name="Anderson S."/>
            <person name="Arachchi H."/>
            <person name="Armbruster J."/>
            <person name="Bachantsang P."/>
            <person name="Baldwin J."/>
            <person name="Barry A."/>
            <person name="Bayul T."/>
            <person name="Blitshsteyn B."/>
            <person name="Bloom T."/>
            <person name="Blye J."/>
            <person name="Boguslavskiy L."/>
            <person name="Borowsky M."/>
            <person name="Boukhgalter B."/>
            <person name="Brunache A."/>
            <person name="Butler J."/>
            <person name="Calixte N."/>
            <person name="Calvo S."/>
            <person name="Camarata J."/>
            <person name="Campo K."/>
            <person name="Chang J."/>
            <person name="Cheshatsang Y."/>
            <person name="Citroen M."/>
            <person name="Collymore A."/>
            <person name="Considine T."/>
            <person name="Cook A."/>
            <person name="Cooke P."/>
            <person name="Corum B."/>
            <person name="Cuomo C."/>
            <person name="David R."/>
            <person name="Dawoe T."/>
            <person name="Degray S."/>
            <person name="Dodge S."/>
            <person name="Dooley K."/>
            <person name="Dorje P."/>
            <person name="Dorjee K."/>
            <person name="Dorris L."/>
            <person name="Duffey N."/>
            <person name="Dupes A."/>
            <person name="Elkins T."/>
            <person name="Engels R."/>
            <person name="Erickson J."/>
            <person name="Farina A."/>
            <person name="Faro S."/>
            <person name="Ferreira P."/>
            <person name="Fischer H."/>
            <person name="Fitzgerald M."/>
            <person name="Foley K."/>
            <person name="Gage D."/>
            <person name="Galagan J."/>
            <person name="Gearin G."/>
            <person name="Gnerre S."/>
            <person name="Gnirke A."/>
            <person name="Goyette A."/>
            <person name="Graham J."/>
            <person name="Grandbois E."/>
            <person name="Gyaltsen K."/>
            <person name="Hafez N."/>
            <person name="Hagopian D."/>
            <person name="Hagos B."/>
            <person name="Hall J."/>
            <person name="Hatcher B."/>
            <person name="Heller A."/>
            <person name="Higgins H."/>
            <person name="Honan T."/>
            <person name="Horn A."/>
            <person name="Houde N."/>
            <person name="Hughes L."/>
            <person name="Hulme W."/>
            <person name="Husby E."/>
            <person name="Iliev I."/>
            <person name="Jaffe D."/>
            <person name="Jones C."/>
            <person name="Kamal M."/>
            <person name="Kamat A."/>
            <person name="Kamvysselis M."/>
            <person name="Karlsson E."/>
            <person name="Kells C."/>
            <person name="Kieu A."/>
            <person name="Kisner P."/>
            <person name="Kodira C."/>
            <person name="Kulbokas E."/>
            <person name="Labutti K."/>
            <person name="Lama D."/>
            <person name="Landers T."/>
            <person name="Leger J."/>
            <person name="Levine S."/>
            <person name="Lewis D."/>
            <person name="Lewis T."/>
            <person name="Lindblad-toh K."/>
            <person name="Liu X."/>
            <person name="Lokyitsang T."/>
            <person name="Lokyitsang Y."/>
            <person name="Lucien O."/>
            <person name="Lui A."/>
            <person name="Ma L.J."/>
            <person name="Mabbitt R."/>
            <person name="Macdonald J."/>
            <person name="Maclean C."/>
            <person name="Major J."/>
            <person name="Manning J."/>
            <person name="Marabella R."/>
            <person name="Maru K."/>
            <person name="Matthews C."/>
            <person name="Mauceli E."/>
            <person name="Mccarthy M."/>
            <person name="Mcdonough S."/>
            <person name="Mcghee T."/>
            <person name="Meldrim J."/>
            <person name="Meneus L."/>
            <person name="Mesirov J."/>
            <person name="Mihalev A."/>
            <person name="Mihova T."/>
            <person name="Mikkelsen T."/>
            <person name="Mlenga V."/>
            <person name="Moru K."/>
            <person name="Mozes J."/>
            <person name="Mulrain L."/>
            <person name="Munson G."/>
            <person name="Naylor J."/>
            <person name="Newes C."/>
            <person name="Nguyen C."/>
            <person name="Nguyen N."/>
            <person name="Nguyen T."/>
            <person name="Nicol R."/>
            <person name="Nielsen C."/>
            <person name="Nizzari M."/>
            <person name="Norbu C."/>
            <person name="Norbu N."/>
            <person name="O'donnell P."/>
            <person name="Okoawo O."/>
            <person name="O'leary S."/>
            <person name="Omotosho B."/>
            <person name="O'neill K."/>
            <person name="Osman S."/>
            <person name="Parker S."/>
            <person name="Perrin D."/>
            <person name="Phunkhang P."/>
            <person name="Piqani B."/>
            <person name="Purcell S."/>
            <person name="Rachupka T."/>
            <person name="Ramasamy U."/>
            <person name="Rameau R."/>
            <person name="Ray V."/>
            <person name="Raymond C."/>
            <person name="Retta R."/>
            <person name="Richardson S."/>
            <person name="Rise C."/>
            <person name="Rodriguez J."/>
            <person name="Rogers J."/>
            <person name="Rogov P."/>
            <person name="Rutman M."/>
            <person name="Schupbach R."/>
            <person name="Seaman C."/>
            <person name="Settipalli S."/>
            <person name="Sharpe T."/>
            <person name="Sheridan J."/>
            <person name="Sherpa N."/>
            <person name="Shi J."/>
            <person name="Smirnov S."/>
            <person name="Smith C."/>
            <person name="Sougnez C."/>
            <person name="Spencer B."/>
            <person name="Stalker J."/>
            <person name="Stange-thomann N."/>
            <person name="Stavropoulos S."/>
            <person name="Stetson K."/>
            <person name="Stone C."/>
            <person name="Stone S."/>
            <person name="Stubbs M."/>
            <person name="Talamas J."/>
            <person name="Tchuinga P."/>
            <person name="Tenzing P."/>
            <person name="Tesfaye S."/>
            <person name="Theodore J."/>
            <person name="Thoulutsang Y."/>
            <person name="Topham K."/>
            <person name="Towey S."/>
            <person name="Tsamla T."/>
            <person name="Tsomo N."/>
            <person name="Vallee D."/>
            <person name="Vassiliev H."/>
            <person name="Venkataraman V."/>
            <person name="Vinson J."/>
            <person name="Vo A."/>
            <person name="Wade C."/>
            <person name="Wang S."/>
            <person name="Wangchuk T."/>
            <person name="Wangdi T."/>
            <person name="Whittaker C."/>
            <person name="Wilkinson J."/>
            <person name="Wu Y."/>
            <person name="Wyman D."/>
            <person name="Yadav S."/>
            <person name="Yang S."/>
            <person name="Yang X."/>
            <person name="Yeager S."/>
            <person name="Yee E."/>
            <person name="Young G."/>
            <person name="Zainoun J."/>
            <person name="Zembeck L."/>
            <person name="Zimmer A."/>
            <person name="Zody M."/>
            <person name="Lander E."/>
        </authorList>
    </citation>
    <scope>NUCLEOTIDE SEQUENCE [LARGE SCALE GENOMIC DNA]</scope>
</reference>
<dbReference type="AlphaFoldDB" id="H2YVR0"/>
<proteinExistence type="predicted"/>
<name>H2YVR0_CIOSA</name>
<dbReference type="HOGENOM" id="CLU_164859_0_0_1"/>
<evidence type="ECO:0000313" key="2">
    <source>
        <dbReference type="Proteomes" id="UP000007875"/>
    </source>
</evidence>
<dbReference type="InterPro" id="IPR051918">
    <property type="entry name" value="STPP_CPPED1"/>
</dbReference>
<dbReference type="InParanoid" id="H2YVR0"/>
<dbReference type="PANTHER" id="PTHR43143">
    <property type="entry name" value="METALLOPHOSPHOESTERASE, CALCINEURIN SUPERFAMILY"/>
    <property type="match status" value="1"/>
</dbReference>
<sequence>MSFGIKPSNKCVQYFCAEDEGTWNGSYSFVFATDPQPGFIDVVEGGDGSKWEKEIQLTNQFVKHVNKLNPTPKFVCLGGDIANAFPR</sequence>
<dbReference type="eggNOG" id="KOG1378">
    <property type="taxonomic scope" value="Eukaryota"/>
</dbReference>
<dbReference type="Ensembl" id="ENSCSAVT00000009538.1">
    <property type="protein sequence ID" value="ENSCSAVP00000009421.1"/>
    <property type="gene ID" value="ENSCSAVG00000005548.1"/>
</dbReference>
<accession>H2YVR0</accession>
<dbReference type="PANTHER" id="PTHR43143:SF1">
    <property type="entry name" value="SERINE_THREONINE-PROTEIN PHOSPHATASE CPPED1"/>
    <property type="match status" value="1"/>
</dbReference>
<keyword evidence="2" id="KW-1185">Reference proteome</keyword>
<organism evidence="1 2">
    <name type="scientific">Ciona savignyi</name>
    <name type="common">Pacific transparent sea squirt</name>
    <dbReference type="NCBI Taxonomy" id="51511"/>
    <lineage>
        <taxon>Eukaryota</taxon>
        <taxon>Metazoa</taxon>
        <taxon>Chordata</taxon>
        <taxon>Tunicata</taxon>
        <taxon>Ascidiacea</taxon>
        <taxon>Phlebobranchia</taxon>
        <taxon>Cionidae</taxon>
        <taxon>Ciona</taxon>
    </lineage>
</organism>
<evidence type="ECO:0000313" key="1">
    <source>
        <dbReference type="Ensembl" id="ENSCSAVP00000009421.1"/>
    </source>
</evidence>
<reference evidence="1" key="2">
    <citation type="submission" date="2025-08" db="UniProtKB">
        <authorList>
            <consortium name="Ensembl"/>
        </authorList>
    </citation>
    <scope>IDENTIFICATION</scope>
</reference>
<dbReference type="GeneTree" id="ENSGT00940000167428"/>
<reference evidence="1" key="3">
    <citation type="submission" date="2025-09" db="UniProtKB">
        <authorList>
            <consortium name="Ensembl"/>
        </authorList>
    </citation>
    <scope>IDENTIFICATION</scope>
</reference>
<dbReference type="STRING" id="51511.ENSCSAVP00000009421"/>